<organism evidence="1 2">
    <name type="scientific">Knipowitschia caucasica</name>
    <name type="common">Caucasian dwarf goby</name>
    <name type="synonym">Pomatoschistus caucasicus</name>
    <dbReference type="NCBI Taxonomy" id="637954"/>
    <lineage>
        <taxon>Eukaryota</taxon>
        <taxon>Metazoa</taxon>
        <taxon>Chordata</taxon>
        <taxon>Craniata</taxon>
        <taxon>Vertebrata</taxon>
        <taxon>Euteleostomi</taxon>
        <taxon>Actinopterygii</taxon>
        <taxon>Neopterygii</taxon>
        <taxon>Teleostei</taxon>
        <taxon>Neoteleostei</taxon>
        <taxon>Acanthomorphata</taxon>
        <taxon>Gobiaria</taxon>
        <taxon>Gobiiformes</taxon>
        <taxon>Gobioidei</taxon>
        <taxon>Gobiidae</taxon>
        <taxon>Gobiinae</taxon>
        <taxon>Knipowitschia</taxon>
    </lineage>
</organism>
<evidence type="ECO:0000313" key="2">
    <source>
        <dbReference type="Proteomes" id="UP001497482"/>
    </source>
</evidence>
<dbReference type="AlphaFoldDB" id="A0AAV2MDT0"/>
<reference evidence="1 2" key="1">
    <citation type="submission" date="2024-04" db="EMBL/GenBank/DDBJ databases">
        <authorList>
            <person name="Waldvogel A.-M."/>
            <person name="Schoenle A."/>
        </authorList>
    </citation>
    <scope>NUCLEOTIDE SEQUENCE [LARGE SCALE GENOMIC DNA]</scope>
</reference>
<name>A0AAV2MDT0_KNICA</name>
<gene>
    <name evidence="1" type="ORF">KC01_LOCUS37920</name>
</gene>
<keyword evidence="2" id="KW-1185">Reference proteome</keyword>
<proteinExistence type="predicted"/>
<accession>A0AAV2MDT0</accession>
<sequence length="105" mass="12277">MTEHLVWAKLQYVDEQLDGELGLSDIDVESCQVSTDYKTKLAELIVEYESIFSRDKLDCGKATGYPHRIRVLDEKPFRLPCSRIPPTQYEKLRQALDEMEEREII</sequence>
<dbReference type="EMBL" id="OZ035829">
    <property type="protein sequence ID" value="CAL1611519.1"/>
    <property type="molecule type" value="Genomic_DNA"/>
</dbReference>
<evidence type="ECO:0000313" key="1">
    <source>
        <dbReference type="EMBL" id="CAL1611519.1"/>
    </source>
</evidence>
<dbReference type="Proteomes" id="UP001497482">
    <property type="component" value="Chromosome 7"/>
</dbReference>
<protein>
    <submittedName>
        <fullName evidence="1">Uncharacterized protein</fullName>
    </submittedName>
</protein>